<dbReference type="Pfam" id="PF00528">
    <property type="entry name" value="BPD_transp_1"/>
    <property type="match status" value="1"/>
</dbReference>
<proteinExistence type="inferred from homology"/>
<dbReference type="Gene3D" id="1.10.3720.10">
    <property type="entry name" value="MetI-like"/>
    <property type="match status" value="1"/>
</dbReference>
<keyword evidence="4 7" id="KW-0812">Transmembrane</keyword>
<keyword evidence="10" id="KW-1185">Reference proteome</keyword>
<evidence type="ECO:0000256" key="3">
    <source>
        <dbReference type="ARBA" id="ARBA00022475"/>
    </source>
</evidence>
<evidence type="ECO:0000256" key="1">
    <source>
        <dbReference type="ARBA" id="ARBA00004651"/>
    </source>
</evidence>
<feature type="transmembrane region" description="Helical" evidence="7">
    <location>
        <begin position="209"/>
        <end position="231"/>
    </location>
</feature>
<accession>A0ABW0W905</accession>
<evidence type="ECO:0000256" key="2">
    <source>
        <dbReference type="ARBA" id="ARBA00022448"/>
    </source>
</evidence>
<feature type="transmembrane region" description="Helical" evidence="7">
    <location>
        <begin position="128"/>
        <end position="148"/>
    </location>
</feature>
<feature type="transmembrane region" description="Helical" evidence="7">
    <location>
        <begin position="168"/>
        <end position="188"/>
    </location>
</feature>
<dbReference type="InterPro" id="IPR035906">
    <property type="entry name" value="MetI-like_sf"/>
</dbReference>
<evidence type="ECO:0000256" key="5">
    <source>
        <dbReference type="ARBA" id="ARBA00022989"/>
    </source>
</evidence>
<sequence length="303" mass="34454">MERMLPSHRLDQRASLIRRLRLLDRLRRSQWPIHLVLLLYVISILFPLLWLLLSSFKTNREITVNTWALPAHFNLDNYRAAWESAHIGGYAFNSLYVTVISCALTLVLSAAAAFALSRMKYKQLSRKFFAFILLGLIVPPGALFIPLYRLINLIHIYDWHLYNTHLSLILVYCTYALPITIFILHAFMQSIPSELEEAGIMDGLSAFGLFARVIIPVSMPALVTVFILAFINNWNEYIFSQLFLTTESLRTLPTGMATFNDGYRTNFSSLSAAVIISILPVLAVYMFLQRQIIDGMTAGSVKG</sequence>
<dbReference type="InterPro" id="IPR000515">
    <property type="entry name" value="MetI-like"/>
</dbReference>
<dbReference type="SUPFAM" id="SSF161098">
    <property type="entry name" value="MetI-like"/>
    <property type="match status" value="1"/>
</dbReference>
<dbReference type="EMBL" id="JBHSOW010000127">
    <property type="protein sequence ID" value="MFC5653544.1"/>
    <property type="molecule type" value="Genomic_DNA"/>
</dbReference>
<dbReference type="Proteomes" id="UP001596047">
    <property type="component" value="Unassembled WGS sequence"/>
</dbReference>
<comment type="similarity">
    <text evidence="7">Belongs to the binding-protein-dependent transport system permease family.</text>
</comment>
<keyword evidence="5 7" id="KW-1133">Transmembrane helix</keyword>
<keyword evidence="6 7" id="KW-0472">Membrane</keyword>
<dbReference type="CDD" id="cd06261">
    <property type="entry name" value="TM_PBP2"/>
    <property type="match status" value="1"/>
</dbReference>
<feature type="domain" description="ABC transmembrane type-1" evidence="8">
    <location>
        <begin position="91"/>
        <end position="288"/>
    </location>
</feature>
<keyword evidence="2 7" id="KW-0813">Transport</keyword>
<evidence type="ECO:0000259" key="8">
    <source>
        <dbReference type="PROSITE" id="PS50928"/>
    </source>
</evidence>
<gene>
    <name evidence="9" type="ORF">ACFPYJ_31375</name>
</gene>
<evidence type="ECO:0000256" key="6">
    <source>
        <dbReference type="ARBA" id="ARBA00023136"/>
    </source>
</evidence>
<comment type="subcellular location">
    <subcellularLocation>
        <location evidence="1 7">Cell membrane</location>
        <topology evidence="1 7">Multi-pass membrane protein</topology>
    </subcellularLocation>
</comment>
<protein>
    <submittedName>
        <fullName evidence="9">Carbohydrate ABC transporter permease</fullName>
    </submittedName>
</protein>
<evidence type="ECO:0000256" key="7">
    <source>
        <dbReference type="RuleBase" id="RU363032"/>
    </source>
</evidence>
<name>A0ABW0W905_9BACL</name>
<evidence type="ECO:0000256" key="4">
    <source>
        <dbReference type="ARBA" id="ARBA00022692"/>
    </source>
</evidence>
<dbReference type="PROSITE" id="PS50928">
    <property type="entry name" value="ABC_TM1"/>
    <property type="match status" value="1"/>
</dbReference>
<keyword evidence="3" id="KW-1003">Cell membrane</keyword>
<dbReference type="PANTHER" id="PTHR43744:SF12">
    <property type="entry name" value="ABC TRANSPORTER PERMEASE PROTEIN MG189-RELATED"/>
    <property type="match status" value="1"/>
</dbReference>
<feature type="transmembrane region" description="Helical" evidence="7">
    <location>
        <begin position="95"/>
        <end position="116"/>
    </location>
</feature>
<reference evidence="10" key="1">
    <citation type="journal article" date="2019" name="Int. J. Syst. Evol. Microbiol.">
        <title>The Global Catalogue of Microorganisms (GCM) 10K type strain sequencing project: providing services to taxonomists for standard genome sequencing and annotation.</title>
        <authorList>
            <consortium name="The Broad Institute Genomics Platform"/>
            <consortium name="The Broad Institute Genome Sequencing Center for Infectious Disease"/>
            <person name="Wu L."/>
            <person name="Ma J."/>
        </authorList>
    </citation>
    <scope>NUCLEOTIDE SEQUENCE [LARGE SCALE GENOMIC DNA]</scope>
    <source>
        <strain evidence="10">CGMCC 1.3240</strain>
    </source>
</reference>
<dbReference type="PANTHER" id="PTHR43744">
    <property type="entry name" value="ABC TRANSPORTER PERMEASE PROTEIN MG189-RELATED-RELATED"/>
    <property type="match status" value="1"/>
</dbReference>
<comment type="caution">
    <text evidence="9">The sequence shown here is derived from an EMBL/GenBank/DDBJ whole genome shotgun (WGS) entry which is preliminary data.</text>
</comment>
<organism evidence="9 10">
    <name type="scientific">Paenibacillus solisilvae</name>
    <dbReference type="NCBI Taxonomy" id="2486751"/>
    <lineage>
        <taxon>Bacteria</taxon>
        <taxon>Bacillati</taxon>
        <taxon>Bacillota</taxon>
        <taxon>Bacilli</taxon>
        <taxon>Bacillales</taxon>
        <taxon>Paenibacillaceae</taxon>
        <taxon>Paenibacillus</taxon>
    </lineage>
</organism>
<evidence type="ECO:0000313" key="10">
    <source>
        <dbReference type="Proteomes" id="UP001596047"/>
    </source>
</evidence>
<feature type="transmembrane region" description="Helical" evidence="7">
    <location>
        <begin position="31"/>
        <end position="53"/>
    </location>
</feature>
<dbReference type="RefSeq" id="WP_379192201.1">
    <property type="nucleotide sequence ID" value="NZ_JBHSOW010000127.1"/>
</dbReference>
<feature type="transmembrane region" description="Helical" evidence="7">
    <location>
        <begin position="267"/>
        <end position="288"/>
    </location>
</feature>
<evidence type="ECO:0000313" key="9">
    <source>
        <dbReference type="EMBL" id="MFC5653544.1"/>
    </source>
</evidence>